<dbReference type="Pfam" id="PF00028">
    <property type="entry name" value="Cadherin"/>
    <property type="match status" value="1"/>
</dbReference>
<protein>
    <recommendedName>
        <fullName evidence="7">Cadherin domain-containing protein</fullName>
    </recommendedName>
</protein>
<evidence type="ECO:0000256" key="5">
    <source>
        <dbReference type="PROSITE-ProRule" id="PRU00043"/>
    </source>
</evidence>
<proteinExistence type="predicted"/>
<feature type="domain" description="Cadherin" evidence="7">
    <location>
        <begin position="64"/>
        <end position="180"/>
    </location>
</feature>
<gene>
    <name evidence="8" type="ORF">ANN_11804</name>
</gene>
<dbReference type="CDD" id="cd11304">
    <property type="entry name" value="Cadherin_repeat"/>
    <property type="match status" value="2"/>
</dbReference>
<feature type="compositionally biased region" description="Acidic residues" evidence="6">
    <location>
        <begin position="261"/>
        <end position="280"/>
    </location>
</feature>
<name>A0ABQ8T631_PERAM</name>
<dbReference type="PRINTS" id="PR00205">
    <property type="entry name" value="CADHERIN"/>
</dbReference>
<dbReference type="SUPFAM" id="SSF49313">
    <property type="entry name" value="Cadherin-like"/>
    <property type="match status" value="2"/>
</dbReference>
<dbReference type="PANTHER" id="PTHR24027">
    <property type="entry name" value="CADHERIN-23"/>
    <property type="match status" value="1"/>
</dbReference>
<comment type="subcellular location">
    <subcellularLocation>
        <location evidence="1">Membrane</location>
    </subcellularLocation>
</comment>
<dbReference type="InterPro" id="IPR020894">
    <property type="entry name" value="Cadherin_CS"/>
</dbReference>
<feature type="domain" description="Cadherin" evidence="7">
    <location>
        <begin position="181"/>
        <end position="256"/>
    </location>
</feature>
<dbReference type="InterPro" id="IPR002126">
    <property type="entry name" value="Cadherin-like_dom"/>
</dbReference>
<dbReference type="PROSITE" id="PS00232">
    <property type="entry name" value="CADHERIN_1"/>
    <property type="match status" value="1"/>
</dbReference>
<dbReference type="SMART" id="SM00112">
    <property type="entry name" value="CA"/>
    <property type="match status" value="1"/>
</dbReference>
<evidence type="ECO:0000256" key="1">
    <source>
        <dbReference type="ARBA" id="ARBA00004370"/>
    </source>
</evidence>
<dbReference type="PANTHER" id="PTHR24027:SF438">
    <property type="entry name" value="CADHERIN 23"/>
    <property type="match status" value="1"/>
</dbReference>
<evidence type="ECO:0000313" key="8">
    <source>
        <dbReference type="EMBL" id="KAJ4441941.1"/>
    </source>
</evidence>
<evidence type="ECO:0000256" key="4">
    <source>
        <dbReference type="ARBA" id="ARBA00023136"/>
    </source>
</evidence>
<reference evidence="8 9" key="1">
    <citation type="journal article" date="2022" name="Allergy">
        <title>Genome assembly and annotation of Periplaneta americana reveal a comprehensive cockroach allergen profile.</title>
        <authorList>
            <person name="Wang L."/>
            <person name="Xiong Q."/>
            <person name="Saelim N."/>
            <person name="Wang L."/>
            <person name="Nong W."/>
            <person name="Wan A.T."/>
            <person name="Shi M."/>
            <person name="Liu X."/>
            <person name="Cao Q."/>
            <person name="Hui J.H.L."/>
            <person name="Sookrung N."/>
            <person name="Leung T.F."/>
            <person name="Tungtrongchitr A."/>
            <person name="Tsui S.K.W."/>
        </authorList>
    </citation>
    <scope>NUCLEOTIDE SEQUENCE [LARGE SCALE GENOMIC DNA]</scope>
    <source>
        <strain evidence="8">PWHHKU_190912</strain>
    </source>
</reference>
<keyword evidence="2" id="KW-0677">Repeat</keyword>
<evidence type="ECO:0000256" key="6">
    <source>
        <dbReference type="SAM" id="MobiDB-lite"/>
    </source>
</evidence>
<comment type="caution">
    <text evidence="8">The sequence shown here is derived from an EMBL/GenBank/DDBJ whole genome shotgun (WGS) entry which is preliminary data.</text>
</comment>
<feature type="compositionally biased region" description="Acidic residues" evidence="6">
    <location>
        <begin position="295"/>
        <end position="322"/>
    </location>
</feature>
<evidence type="ECO:0000256" key="2">
    <source>
        <dbReference type="ARBA" id="ARBA00022737"/>
    </source>
</evidence>
<feature type="region of interest" description="Disordered" evidence="6">
    <location>
        <begin position="255"/>
        <end position="333"/>
    </location>
</feature>
<evidence type="ECO:0000256" key="3">
    <source>
        <dbReference type="ARBA" id="ARBA00022837"/>
    </source>
</evidence>
<dbReference type="Gene3D" id="2.60.40.60">
    <property type="entry name" value="Cadherins"/>
    <property type="match status" value="2"/>
</dbReference>
<organism evidence="8 9">
    <name type="scientific">Periplaneta americana</name>
    <name type="common">American cockroach</name>
    <name type="synonym">Blatta americana</name>
    <dbReference type="NCBI Taxonomy" id="6978"/>
    <lineage>
        <taxon>Eukaryota</taxon>
        <taxon>Metazoa</taxon>
        <taxon>Ecdysozoa</taxon>
        <taxon>Arthropoda</taxon>
        <taxon>Hexapoda</taxon>
        <taxon>Insecta</taxon>
        <taxon>Pterygota</taxon>
        <taxon>Neoptera</taxon>
        <taxon>Polyneoptera</taxon>
        <taxon>Dictyoptera</taxon>
        <taxon>Blattodea</taxon>
        <taxon>Blattoidea</taxon>
        <taxon>Blattidae</taxon>
        <taxon>Blattinae</taxon>
        <taxon>Periplaneta</taxon>
    </lineage>
</organism>
<accession>A0ABQ8T631</accession>
<dbReference type="EMBL" id="JAJSOF020000015">
    <property type="protein sequence ID" value="KAJ4441941.1"/>
    <property type="molecule type" value="Genomic_DNA"/>
</dbReference>
<sequence>MVRGLSLAKPLKKLRFITQPHQPILLTIIAEEVKKGLYEPDALSSTVQLALIMGELDNSPPYFDHDYYIARMDENSPQGTALLFNDPYLAEIRDDDLGKNGVFSISLRNNNGTFEISPTVGETRANFVVRVRNNSLLDYEKRHVLTFTIVAQEVGPKTSLSSSAQVTVYLNDANDNPPVFRESVYRVDLKENVTEGTKVVQVAADDIDEGENAEIAYIGIERDNNSLQIDSTGWISVRVNKHIFDREVAKEWVDYNKDNESEKDDDEENESGKDDDEDNEKNESGKNDENNESGYSDEDNESGEDNDEDNEGGKDNDEDDEVVWAYRTNGSDK</sequence>
<dbReference type="InterPro" id="IPR039808">
    <property type="entry name" value="Cadherin"/>
</dbReference>
<dbReference type="PROSITE" id="PS50268">
    <property type="entry name" value="CADHERIN_2"/>
    <property type="match status" value="2"/>
</dbReference>
<evidence type="ECO:0000313" key="9">
    <source>
        <dbReference type="Proteomes" id="UP001148838"/>
    </source>
</evidence>
<dbReference type="Proteomes" id="UP001148838">
    <property type="component" value="Unassembled WGS sequence"/>
</dbReference>
<dbReference type="InterPro" id="IPR015919">
    <property type="entry name" value="Cadherin-like_sf"/>
</dbReference>
<evidence type="ECO:0000259" key="7">
    <source>
        <dbReference type="PROSITE" id="PS50268"/>
    </source>
</evidence>
<keyword evidence="3 5" id="KW-0106">Calcium</keyword>
<keyword evidence="9" id="KW-1185">Reference proteome</keyword>
<keyword evidence="4" id="KW-0472">Membrane</keyword>